<proteinExistence type="predicted"/>
<feature type="region of interest" description="Disordered" evidence="1">
    <location>
        <begin position="54"/>
        <end position="92"/>
    </location>
</feature>
<name>A0A384K578_BOTFB</name>
<dbReference type="EMBL" id="CP009819">
    <property type="protein sequence ID" value="ATZ57922.1"/>
    <property type="molecule type" value="Genomic_DNA"/>
</dbReference>
<protein>
    <submittedName>
        <fullName evidence="2">Uncharacterized protein</fullName>
    </submittedName>
</protein>
<keyword evidence="3" id="KW-1185">Reference proteome</keyword>
<dbReference type="KEGG" id="bfu:BCIN_15g04300"/>
<reference evidence="2 3" key="2">
    <citation type="journal article" date="2012" name="Eukaryot. Cell">
        <title>Genome update of Botrytis cinerea strains B05.10 and T4.</title>
        <authorList>
            <person name="Staats M."/>
            <person name="van Kan J.A."/>
        </authorList>
    </citation>
    <scope>NUCLEOTIDE SEQUENCE [LARGE SCALE GENOMIC DNA]</scope>
    <source>
        <strain evidence="2 3">B05.10</strain>
    </source>
</reference>
<reference evidence="2 3" key="1">
    <citation type="journal article" date="2011" name="PLoS Genet.">
        <title>Genomic analysis of the necrotrophic fungal pathogens Sclerotinia sclerotiorum and Botrytis cinerea.</title>
        <authorList>
            <person name="Amselem J."/>
            <person name="Cuomo C.A."/>
            <person name="van Kan J.A."/>
            <person name="Viaud M."/>
            <person name="Benito E.P."/>
            <person name="Couloux A."/>
            <person name="Coutinho P.M."/>
            <person name="de Vries R.P."/>
            <person name="Dyer P.S."/>
            <person name="Fillinger S."/>
            <person name="Fournier E."/>
            <person name="Gout L."/>
            <person name="Hahn M."/>
            <person name="Kohn L."/>
            <person name="Lapalu N."/>
            <person name="Plummer K.M."/>
            <person name="Pradier J.M."/>
            <person name="Quevillon E."/>
            <person name="Sharon A."/>
            <person name="Simon A."/>
            <person name="ten Have A."/>
            <person name="Tudzynski B."/>
            <person name="Tudzynski P."/>
            <person name="Wincker P."/>
            <person name="Andrew M."/>
            <person name="Anthouard V."/>
            <person name="Beever R.E."/>
            <person name="Beffa R."/>
            <person name="Benoit I."/>
            <person name="Bouzid O."/>
            <person name="Brault B."/>
            <person name="Chen Z."/>
            <person name="Choquer M."/>
            <person name="Collemare J."/>
            <person name="Cotton P."/>
            <person name="Danchin E.G."/>
            <person name="Da Silva C."/>
            <person name="Gautier A."/>
            <person name="Giraud C."/>
            <person name="Giraud T."/>
            <person name="Gonzalez C."/>
            <person name="Grossetete S."/>
            <person name="Guldener U."/>
            <person name="Henrissat B."/>
            <person name="Howlett B.J."/>
            <person name="Kodira C."/>
            <person name="Kretschmer M."/>
            <person name="Lappartient A."/>
            <person name="Leroch M."/>
            <person name="Levis C."/>
            <person name="Mauceli E."/>
            <person name="Neuveglise C."/>
            <person name="Oeser B."/>
            <person name="Pearson M."/>
            <person name="Poulain J."/>
            <person name="Poussereau N."/>
            <person name="Quesneville H."/>
            <person name="Rascle C."/>
            <person name="Schumacher J."/>
            <person name="Segurens B."/>
            <person name="Sexton A."/>
            <person name="Silva E."/>
            <person name="Sirven C."/>
            <person name="Soanes D.M."/>
            <person name="Talbot N.J."/>
            <person name="Templeton M."/>
            <person name="Yandava C."/>
            <person name="Yarden O."/>
            <person name="Zeng Q."/>
            <person name="Rollins J.A."/>
            <person name="Lebrun M.H."/>
            <person name="Dickman M."/>
        </authorList>
    </citation>
    <scope>NUCLEOTIDE SEQUENCE [LARGE SCALE GENOMIC DNA]</scope>
    <source>
        <strain evidence="2 3">B05.10</strain>
    </source>
</reference>
<reference evidence="2 3" key="3">
    <citation type="journal article" date="2017" name="Mol. Plant Pathol.">
        <title>A gapless genome sequence of the fungus Botrytis cinerea.</title>
        <authorList>
            <person name="Van Kan J.A."/>
            <person name="Stassen J.H."/>
            <person name="Mosbach A."/>
            <person name="Van Der Lee T.A."/>
            <person name="Faino L."/>
            <person name="Farmer A.D."/>
            <person name="Papasotiriou D.G."/>
            <person name="Zhou S."/>
            <person name="Seidl M.F."/>
            <person name="Cottam E."/>
            <person name="Edel D."/>
            <person name="Hahn M."/>
            <person name="Schwartz D.C."/>
            <person name="Dietrich R.A."/>
            <person name="Widdison S."/>
            <person name="Scalliet G."/>
        </authorList>
    </citation>
    <scope>NUCLEOTIDE SEQUENCE [LARGE SCALE GENOMIC DNA]</scope>
    <source>
        <strain evidence="2 3">B05.10</strain>
    </source>
</reference>
<dbReference type="GeneID" id="36394947"/>
<gene>
    <name evidence="2" type="ORF">BCIN_15g04300</name>
</gene>
<dbReference type="VEuPathDB" id="FungiDB:Bcin15g04300"/>
<accession>A0A384K578</accession>
<dbReference type="RefSeq" id="XP_024553441.1">
    <property type="nucleotide sequence ID" value="XM_024697625.1"/>
</dbReference>
<evidence type="ECO:0000313" key="2">
    <source>
        <dbReference type="EMBL" id="ATZ57922.1"/>
    </source>
</evidence>
<evidence type="ECO:0000313" key="3">
    <source>
        <dbReference type="Proteomes" id="UP000001798"/>
    </source>
</evidence>
<dbReference type="OrthoDB" id="10372321at2759"/>
<evidence type="ECO:0000256" key="1">
    <source>
        <dbReference type="SAM" id="MobiDB-lite"/>
    </source>
</evidence>
<sequence>MCIEQWTNFPCGHTAIRIQGCLQQQQTNCNPSLCPFYQVTFLNAPMVFKLVSDQQNKESNLRNSTMSGPDGNRIDGGTEAQRETDEKLAKKG</sequence>
<dbReference type="AlphaFoldDB" id="A0A384K578"/>
<feature type="compositionally biased region" description="Basic and acidic residues" evidence="1">
    <location>
        <begin position="80"/>
        <end position="92"/>
    </location>
</feature>
<organism evidence="2 3">
    <name type="scientific">Botryotinia fuckeliana (strain B05.10)</name>
    <name type="common">Noble rot fungus</name>
    <name type="synonym">Botrytis cinerea</name>
    <dbReference type="NCBI Taxonomy" id="332648"/>
    <lineage>
        <taxon>Eukaryota</taxon>
        <taxon>Fungi</taxon>
        <taxon>Dikarya</taxon>
        <taxon>Ascomycota</taxon>
        <taxon>Pezizomycotina</taxon>
        <taxon>Leotiomycetes</taxon>
        <taxon>Helotiales</taxon>
        <taxon>Sclerotiniaceae</taxon>
        <taxon>Botrytis</taxon>
    </lineage>
</organism>
<dbReference type="Proteomes" id="UP000001798">
    <property type="component" value="Chromosome 15"/>
</dbReference>